<proteinExistence type="inferred from homology"/>
<dbReference type="InterPro" id="IPR012340">
    <property type="entry name" value="NA-bd_OB-fold"/>
</dbReference>
<protein>
    <recommendedName>
        <fullName evidence="6">Replication factor A protein 3</fullName>
    </recommendedName>
</protein>
<keyword evidence="5" id="KW-1185">Reference proteome</keyword>
<dbReference type="CDD" id="cd04479">
    <property type="entry name" value="RPA3"/>
    <property type="match status" value="1"/>
</dbReference>
<evidence type="ECO:0000313" key="5">
    <source>
        <dbReference type="Proteomes" id="UP000237481"/>
    </source>
</evidence>
<comment type="caution">
    <text evidence="4">The sequence shown here is derived from an EMBL/GenBank/DDBJ whole genome shotgun (WGS) entry which is preliminary data.</text>
</comment>
<name>A0A2S4KS51_9HYPO</name>
<comment type="subcellular location">
    <subcellularLocation>
        <location evidence="1">Nucleus</location>
    </subcellularLocation>
</comment>
<organism evidence="4 5">
    <name type="scientific">Tolypocladium paradoxum</name>
    <dbReference type="NCBI Taxonomy" id="94208"/>
    <lineage>
        <taxon>Eukaryota</taxon>
        <taxon>Fungi</taxon>
        <taxon>Dikarya</taxon>
        <taxon>Ascomycota</taxon>
        <taxon>Pezizomycotina</taxon>
        <taxon>Sordariomycetes</taxon>
        <taxon>Hypocreomycetidae</taxon>
        <taxon>Hypocreales</taxon>
        <taxon>Ophiocordycipitaceae</taxon>
        <taxon>Tolypocladium</taxon>
    </lineage>
</organism>
<dbReference type="EMBL" id="PKSG01000759">
    <property type="protein sequence ID" value="POR33007.1"/>
    <property type="molecule type" value="Genomic_DNA"/>
</dbReference>
<dbReference type="GO" id="GO:0006260">
    <property type="term" value="P:DNA replication"/>
    <property type="evidence" value="ECO:0007669"/>
    <property type="project" value="InterPro"/>
</dbReference>
<dbReference type="GO" id="GO:0003677">
    <property type="term" value="F:DNA binding"/>
    <property type="evidence" value="ECO:0007669"/>
    <property type="project" value="InterPro"/>
</dbReference>
<dbReference type="Pfam" id="PF08661">
    <property type="entry name" value="Rep_fac-A_3"/>
    <property type="match status" value="1"/>
</dbReference>
<dbReference type="Proteomes" id="UP000237481">
    <property type="component" value="Unassembled WGS sequence"/>
</dbReference>
<evidence type="ECO:0000313" key="4">
    <source>
        <dbReference type="EMBL" id="POR33007.1"/>
    </source>
</evidence>
<dbReference type="Gene3D" id="2.40.50.140">
    <property type="entry name" value="Nucleic acid-binding proteins"/>
    <property type="match status" value="1"/>
</dbReference>
<dbReference type="InterPro" id="IPR013970">
    <property type="entry name" value="Rfa2"/>
</dbReference>
<sequence length="121" mass="12864">MAEQLSSPRITAQYLDSFVGRLVTIVGKVTQLRGDQATLDADGTVTVVLNRVAETFGADGWRAQDAHLTNGNAVQIIGKVNPDLSIKVLSSRDLGAGVDFGLCTAVVEATHRHKDIFVTDG</sequence>
<dbReference type="SUPFAM" id="SSF50249">
    <property type="entry name" value="Nucleic acid-binding proteins"/>
    <property type="match status" value="1"/>
</dbReference>
<dbReference type="GO" id="GO:0031981">
    <property type="term" value="C:nuclear lumen"/>
    <property type="evidence" value="ECO:0007669"/>
    <property type="project" value="UniProtKB-ARBA"/>
</dbReference>
<comment type="similarity">
    <text evidence="2">Belongs to the replication factor A protein 3 family.</text>
</comment>
<keyword evidence="3" id="KW-0539">Nucleus</keyword>
<dbReference type="AlphaFoldDB" id="A0A2S4KS51"/>
<dbReference type="STRING" id="94208.A0A2S4KS51"/>
<evidence type="ECO:0000256" key="3">
    <source>
        <dbReference type="ARBA" id="ARBA00023242"/>
    </source>
</evidence>
<evidence type="ECO:0008006" key="6">
    <source>
        <dbReference type="Google" id="ProtNLM"/>
    </source>
</evidence>
<reference evidence="4 5" key="1">
    <citation type="submission" date="2018-01" db="EMBL/GenBank/DDBJ databases">
        <title>Harnessing the power of phylogenomics to disentangle the directionality and signatures of interkingdom host jumping in the parasitic fungal genus Tolypocladium.</title>
        <authorList>
            <person name="Quandt C.A."/>
            <person name="Patterson W."/>
            <person name="Spatafora J.W."/>
        </authorList>
    </citation>
    <scope>NUCLEOTIDE SEQUENCE [LARGE SCALE GENOMIC DNA]</scope>
    <source>
        <strain evidence="4 5">NRBC 100945</strain>
    </source>
</reference>
<dbReference type="OrthoDB" id="188186at2759"/>
<dbReference type="GO" id="GO:0006310">
    <property type="term" value="P:DNA recombination"/>
    <property type="evidence" value="ECO:0007669"/>
    <property type="project" value="InterPro"/>
</dbReference>
<evidence type="ECO:0000256" key="1">
    <source>
        <dbReference type="ARBA" id="ARBA00004123"/>
    </source>
</evidence>
<dbReference type="GO" id="GO:0006281">
    <property type="term" value="P:DNA repair"/>
    <property type="evidence" value="ECO:0007669"/>
    <property type="project" value="InterPro"/>
</dbReference>
<gene>
    <name evidence="4" type="ORF">TPAR_06799</name>
</gene>
<evidence type="ECO:0000256" key="2">
    <source>
        <dbReference type="ARBA" id="ARBA00009761"/>
    </source>
</evidence>
<accession>A0A2S4KS51</accession>